<evidence type="ECO:0000256" key="1">
    <source>
        <dbReference type="SAM" id="SignalP"/>
    </source>
</evidence>
<dbReference type="Proteomes" id="UP000249260">
    <property type="component" value="Unassembled WGS sequence"/>
</dbReference>
<dbReference type="Gene3D" id="3.30.457.10">
    <property type="entry name" value="Copper amine oxidase-like, N-terminal domain"/>
    <property type="match status" value="1"/>
</dbReference>
<name>A0A328U127_9BACL</name>
<dbReference type="AlphaFoldDB" id="A0A328U127"/>
<feature type="domain" description="DUF4440" evidence="3">
    <location>
        <begin position="295"/>
        <end position="396"/>
    </location>
</feature>
<feature type="signal peptide" evidence="1">
    <location>
        <begin position="1"/>
        <end position="30"/>
    </location>
</feature>
<protein>
    <recommendedName>
        <fullName evidence="6">Copper amine oxidase-like N-terminal domain-containing protein</fullName>
    </recommendedName>
</protein>
<dbReference type="InterPro" id="IPR027843">
    <property type="entry name" value="DUF4440"/>
</dbReference>
<dbReference type="OrthoDB" id="1954422at2"/>
<evidence type="ECO:0000259" key="3">
    <source>
        <dbReference type="Pfam" id="PF14534"/>
    </source>
</evidence>
<dbReference type="InterPro" id="IPR012854">
    <property type="entry name" value="Cu_amine_oxidase-like_N"/>
</dbReference>
<gene>
    <name evidence="4" type="ORF">DL346_25925</name>
</gene>
<keyword evidence="5" id="KW-1185">Reference proteome</keyword>
<dbReference type="SUPFAM" id="SSF55383">
    <property type="entry name" value="Copper amine oxidase, domain N"/>
    <property type="match status" value="1"/>
</dbReference>
<dbReference type="Gene3D" id="3.10.450.50">
    <property type="match status" value="1"/>
</dbReference>
<evidence type="ECO:0000259" key="2">
    <source>
        <dbReference type="Pfam" id="PF07833"/>
    </source>
</evidence>
<dbReference type="SUPFAM" id="SSF54427">
    <property type="entry name" value="NTF2-like"/>
    <property type="match status" value="1"/>
</dbReference>
<comment type="caution">
    <text evidence="4">The sequence shown here is derived from an EMBL/GenBank/DDBJ whole genome shotgun (WGS) entry which is preliminary data.</text>
</comment>
<evidence type="ECO:0000313" key="5">
    <source>
        <dbReference type="Proteomes" id="UP000249260"/>
    </source>
</evidence>
<dbReference type="InterPro" id="IPR032710">
    <property type="entry name" value="NTF2-like_dom_sf"/>
</dbReference>
<proteinExistence type="predicted"/>
<keyword evidence="1" id="KW-0732">Signal</keyword>
<dbReference type="Pfam" id="PF14534">
    <property type="entry name" value="DUF4440"/>
    <property type="match status" value="1"/>
</dbReference>
<dbReference type="InterPro" id="IPR036582">
    <property type="entry name" value="Mao_N_sf"/>
</dbReference>
<dbReference type="EMBL" id="QLUW01000006">
    <property type="protein sequence ID" value="RAP73706.1"/>
    <property type="molecule type" value="Genomic_DNA"/>
</dbReference>
<evidence type="ECO:0008006" key="6">
    <source>
        <dbReference type="Google" id="ProtNLM"/>
    </source>
</evidence>
<feature type="domain" description="Copper amine oxidase-like N-terminal" evidence="2">
    <location>
        <begin position="41"/>
        <end position="147"/>
    </location>
</feature>
<sequence length="409" mass="44903">MKERVHMKRWLSAILAVLVVFAALAGTASAATASQTIKVKLNGEWVIFPTPPVLLNGKTYVEFRTLFTKLGYSIDYNASTKLIKAKSPARSIEMKPSGTTALVDGQKVPVNGEMKLLNGRTMVGVRFIATLSDKIVSWDGVKKIVTIVDKGPTAQQKAELFGVLDKLTAAEDAQDLNAYMAQFHSMSPIREMVQSGLEELFSKVQTKTTFSEKSIQSFSSTEAVIYTVEQSVKVNEEGKNGFFADVENEMLYTMHKENGKWVIYDVEMLSNSVLDVDGLWKQELAAPDAAAKAEIEALIQANANAVNAKDINAYKATLVPGSEGFNEDVAQIEELFADTEVTLTMKVDRSAIVELEGDKAALLAQHTIEVTFDGEVMPVTSINLYNLQKVEGKWLLLPGSAELYNDLEE</sequence>
<evidence type="ECO:0000313" key="4">
    <source>
        <dbReference type="EMBL" id="RAP73706.1"/>
    </source>
</evidence>
<organism evidence="4 5">
    <name type="scientific">Paenibacillus montanisoli</name>
    <dbReference type="NCBI Taxonomy" id="2081970"/>
    <lineage>
        <taxon>Bacteria</taxon>
        <taxon>Bacillati</taxon>
        <taxon>Bacillota</taxon>
        <taxon>Bacilli</taxon>
        <taxon>Bacillales</taxon>
        <taxon>Paenibacillaceae</taxon>
        <taxon>Paenibacillus</taxon>
    </lineage>
</organism>
<dbReference type="Pfam" id="PF07833">
    <property type="entry name" value="Cu_amine_oxidN1"/>
    <property type="match status" value="1"/>
</dbReference>
<reference evidence="4 5" key="1">
    <citation type="submission" date="2018-06" db="EMBL/GenBank/DDBJ databases">
        <title>Paenibacillus montanisoli sp. nov., isolated from mountain area soil.</title>
        <authorList>
            <person name="Wu M."/>
        </authorList>
    </citation>
    <scope>NUCLEOTIDE SEQUENCE [LARGE SCALE GENOMIC DNA]</scope>
    <source>
        <strain evidence="4 5">RA17</strain>
    </source>
</reference>
<feature type="chain" id="PRO_5016393250" description="Copper amine oxidase-like N-terminal domain-containing protein" evidence="1">
    <location>
        <begin position="31"/>
        <end position="409"/>
    </location>
</feature>
<accession>A0A328U127</accession>